<accession>A0ABS2R897</accession>
<sequence length="118" mass="14013">MAYDISLYKVPNDLKEQDINEDILFDIVHEDIENENYLLAYTNFSMGNPKGVDFAEVFDIILTNNDYFKIYKMNDYHRAKSKLETLELDDLMLERINKFLNVIKHELNNGEIIFFCCD</sequence>
<organism evidence="1 2">
    <name type="scientific">Siminovitchia thermophila</name>
    <dbReference type="NCBI Taxonomy" id="1245522"/>
    <lineage>
        <taxon>Bacteria</taxon>
        <taxon>Bacillati</taxon>
        <taxon>Bacillota</taxon>
        <taxon>Bacilli</taxon>
        <taxon>Bacillales</taxon>
        <taxon>Bacillaceae</taxon>
        <taxon>Siminovitchia</taxon>
    </lineage>
</organism>
<name>A0ABS2R897_9BACI</name>
<evidence type="ECO:0008006" key="3">
    <source>
        <dbReference type="Google" id="ProtNLM"/>
    </source>
</evidence>
<gene>
    <name evidence="1" type="ORF">JOC94_002346</name>
</gene>
<dbReference type="RefSeq" id="WP_205179356.1">
    <property type="nucleotide sequence ID" value="NZ_JAFBFH010000014.1"/>
</dbReference>
<dbReference type="EMBL" id="JAFBFH010000014">
    <property type="protein sequence ID" value="MBM7715359.1"/>
    <property type="molecule type" value="Genomic_DNA"/>
</dbReference>
<evidence type="ECO:0000313" key="1">
    <source>
        <dbReference type="EMBL" id="MBM7715359.1"/>
    </source>
</evidence>
<evidence type="ECO:0000313" key="2">
    <source>
        <dbReference type="Proteomes" id="UP000823485"/>
    </source>
</evidence>
<dbReference type="Proteomes" id="UP000823485">
    <property type="component" value="Unassembled WGS sequence"/>
</dbReference>
<comment type="caution">
    <text evidence="1">The sequence shown here is derived from an EMBL/GenBank/DDBJ whole genome shotgun (WGS) entry which is preliminary data.</text>
</comment>
<proteinExistence type="predicted"/>
<reference evidence="1 2" key="1">
    <citation type="submission" date="2021-01" db="EMBL/GenBank/DDBJ databases">
        <title>Genomic Encyclopedia of Type Strains, Phase IV (KMG-IV): sequencing the most valuable type-strain genomes for metagenomic binning, comparative biology and taxonomic classification.</title>
        <authorList>
            <person name="Goeker M."/>
        </authorList>
    </citation>
    <scope>NUCLEOTIDE SEQUENCE [LARGE SCALE GENOMIC DNA]</scope>
    <source>
        <strain evidence="1 2">DSM 105453</strain>
    </source>
</reference>
<keyword evidence="2" id="KW-1185">Reference proteome</keyword>
<protein>
    <recommendedName>
        <fullName evidence="3">DUF1877 domain-containing protein</fullName>
    </recommendedName>
</protein>